<comment type="caution">
    <text evidence="1">The sequence shown here is derived from an EMBL/GenBank/DDBJ whole genome shotgun (WGS) entry which is preliminary data.</text>
</comment>
<proteinExistence type="predicted"/>
<dbReference type="PANTHER" id="PTHR41814:SF1">
    <property type="entry name" value="CELLULASE"/>
    <property type="match status" value="1"/>
</dbReference>
<protein>
    <recommendedName>
        <fullName evidence="3">Cellulase</fullName>
    </recommendedName>
</protein>
<accession>A0A5B0PQ89</accession>
<reference evidence="1 2" key="1">
    <citation type="submission" date="2019-05" db="EMBL/GenBank/DDBJ databases">
        <title>Emergence of the Ug99 lineage of the wheat stem rust pathogen through somatic hybridization.</title>
        <authorList>
            <person name="Li F."/>
            <person name="Upadhyaya N.M."/>
            <person name="Sperschneider J."/>
            <person name="Matny O."/>
            <person name="Nguyen-Phuc H."/>
            <person name="Mago R."/>
            <person name="Raley C."/>
            <person name="Miller M.E."/>
            <person name="Silverstein K.A.T."/>
            <person name="Henningsen E."/>
            <person name="Hirsch C.D."/>
            <person name="Visser B."/>
            <person name="Pretorius Z.A."/>
            <person name="Steffenson B.J."/>
            <person name="Schwessinger B."/>
            <person name="Dodds P.N."/>
            <person name="Figueroa M."/>
        </authorList>
    </citation>
    <scope>NUCLEOTIDE SEQUENCE [LARGE SCALE GENOMIC DNA]</scope>
    <source>
        <strain evidence="1 2">Ug99</strain>
    </source>
</reference>
<evidence type="ECO:0008006" key="3">
    <source>
        <dbReference type="Google" id="ProtNLM"/>
    </source>
</evidence>
<dbReference type="EMBL" id="VDEP01000337">
    <property type="protein sequence ID" value="KAA1102843.1"/>
    <property type="molecule type" value="Genomic_DNA"/>
</dbReference>
<dbReference type="PANTHER" id="PTHR41814">
    <property type="entry name" value="EXPRESSED PROTEIN"/>
    <property type="match status" value="1"/>
</dbReference>
<evidence type="ECO:0000313" key="1">
    <source>
        <dbReference type="EMBL" id="KAA1102843.1"/>
    </source>
</evidence>
<gene>
    <name evidence="1" type="ORF">PGTUg99_036587</name>
</gene>
<organism evidence="1 2">
    <name type="scientific">Puccinia graminis f. sp. tritici</name>
    <dbReference type="NCBI Taxonomy" id="56615"/>
    <lineage>
        <taxon>Eukaryota</taxon>
        <taxon>Fungi</taxon>
        <taxon>Dikarya</taxon>
        <taxon>Basidiomycota</taxon>
        <taxon>Pucciniomycotina</taxon>
        <taxon>Pucciniomycetes</taxon>
        <taxon>Pucciniales</taxon>
        <taxon>Pucciniaceae</taxon>
        <taxon>Puccinia</taxon>
    </lineage>
</organism>
<dbReference type="Proteomes" id="UP000325313">
    <property type="component" value="Unassembled WGS sequence"/>
</dbReference>
<evidence type="ECO:0000313" key="2">
    <source>
        <dbReference type="Proteomes" id="UP000325313"/>
    </source>
</evidence>
<name>A0A5B0PQ89_PUCGR</name>
<sequence>MQYQDLSVYATGRKLPLSQEDGPIEMPQSMLDLIDPILARRDPNTLPLVEGDGSAGDPASLGIAVLVASAATSNDSDRSQKYMKLAKDQLDWSLNHVPRSPEGAISQRNNEVQFWRVY</sequence>
<dbReference type="AlphaFoldDB" id="A0A5B0PQ89"/>